<feature type="transmembrane region" description="Helical" evidence="9">
    <location>
        <begin position="111"/>
        <end position="137"/>
    </location>
</feature>
<feature type="domain" description="ABC transmembrane type-2" evidence="10">
    <location>
        <begin position="34"/>
        <end position="263"/>
    </location>
</feature>
<dbReference type="GO" id="GO:0140359">
    <property type="term" value="F:ABC-type transporter activity"/>
    <property type="evidence" value="ECO:0007669"/>
    <property type="project" value="InterPro"/>
</dbReference>
<feature type="transmembrane region" description="Helical" evidence="9">
    <location>
        <begin position="182"/>
        <end position="200"/>
    </location>
</feature>
<keyword evidence="5 9" id="KW-0812">Transmembrane</keyword>
<comment type="subcellular location">
    <subcellularLocation>
        <location evidence="9">Cell inner membrane</location>
        <topology evidence="9">Multi-pass membrane protein</topology>
    </subcellularLocation>
    <subcellularLocation>
        <location evidence="1">Cell membrane</location>
        <topology evidence="1">Multi-pass membrane protein</topology>
    </subcellularLocation>
</comment>
<dbReference type="Pfam" id="PF01061">
    <property type="entry name" value="ABC2_membrane"/>
    <property type="match status" value="1"/>
</dbReference>
<evidence type="ECO:0000256" key="2">
    <source>
        <dbReference type="ARBA" id="ARBA00007783"/>
    </source>
</evidence>
<evidence type="ECO:0000256" key="7">
    <source>
        <dbReference type="ARBA" id="ARBA00023047"/>
    </source>
</evidence>
<dbReference type="InterPro" id="IPR047817">
    <property type="entry name" value="ABC2_TM_bact-type"/>
</dbReference>
<evidence type="ECO:0000256" key="4">
    <source>
        <dbReference type="ARBA" id="ARBA00022475"/>
    </source>
</evidence>
<protein>
    <recommendedName>
        <fullName evidence="9">Transport permease protein</fullName>
    </recommendedName>
</protein>
<reference evidence="12" key="1">
    <citation type="submission" date="2018-05" db="EMBL/GenBank/DDBJ databases">
        <title>Luteimonas pekinense sp. nov., isolated from human Meibomian gland secretions, Beijing, China.</title>
        <authorList>
            <person name="Wen T."/>
            <person name="Bai H."/>
            <person name="Lv H."/>
        </authorList>
    </citation>
    <scope>NUCLEOTIDE SEQUENCE [LARGE SCALE GENOMIC DNA]</scope>
    <source>
        <strain evidence="12">83-4</strain>
    </source>
</reference>
<dbReference type="EMBL" id="CP029556">
    <property type="protein sequence ID" value="AXA84712.1"/>
    <property type="molecule type" value="Genomic_DNA"/>
</dbReference>
<dbReference type="OrthoDB" id="9786910at2"/>
<evidence type="ECO:0000259" key="10">
    <source>
        <dbReference type="PROSITE" id="PS51012"/>
    </source>
</evidence>
<keyword evidence="7" id="KW-0762">Sugar transport</keyword>
<dbReference type="Proteomes" id="UP000251842">
    <property type="component" value="Chromosome"/>
</dbReference>
<dbReference type="AlphaFoldDB" id="A0A344J6Q2"/>
<feature type="transmembrane region" description="Helical" evidence="9">
    <location>
        <begin position="36"/>
        <end position="57"/>
    </location>
</feature>
<dbReference type="KEGG" id="lue:DCD74_08440"/>
<keyword evidence="12" id="KW-1185">Reference proteome</keyword>
<accession>A0A344J6Q2</accession>
<keyword evidence="6 9" id="KW-1133">Transmembrane helix</keyword>
<keyword evidence="8 9" id="KW-0472">Membrane</keyword>
<dbReference type="GO" id="GO:0015774">
    <property type="term" value="P:polysaccharide transport"/>
    <property type="evidence" value="ECO:0007669"/>
    <property type="project" value="UniProtKB-KW"/>
</dbReference>
<evidence type="ECO:0000313" key="11">
    <source>
        <dbReference type="EMBL" id="AXA84712.1"/>
    </source>
</evidence>
<organism evidence="11 12">
    <name type="scientific">Solilutibacter oculi</name>
    <dbReference type="NCBI Taxonomy" id="2698682"/>
    <lineage>
        <taxon>Bacteria</taxon>
        <taxon>Pseudomonadati</taxon>
        <taxon>Pseudomonadota</taxon>
        <taxon>Gammaproteobacteria</taxon>
        <taxon>Lysobacterales</taxon>
        <taxon>Lysobacteraceae</taxon>
        <taxon>Solilutibacter</taxon>
    </lineage>
</organism>
<dbReference type="InterPro" id="IPR013525">
    <property type="entry name" value="ABC2_TM"/>
</dbReference>
<feature type="transmembrane region" description="Helical" evidence="9">
    <location>
        <begin position="242"/>
        <end position="260"/>
    </location>
</feature>
<dbReference type="GO" id="GO:0015920">
    <property type="term" value="P:lipopolysaccharide transport"/>
    <property type="evidence" value="ECO:0007669"/>
    <property type="project" value="TreeGrafter"/>
</dbReference>
<evidence type="ECO:0000256" key="1">
    <source>
        <dbReference type="ARBA" id="ARBA00004651"/>
    </source>
</evidence>
<dbReference type="PANTHER" id="PTHR30413">
    <property type="entry name" value="INNER MEMBRANE TRANSPORT PERMEASE"/>
    <property type="match status" value="1"/>
</dbReference>
<feature type="transmembrane region" description="Helical" evidence="9">
    <location>
        <begin position="149"/>
        <end position="170"/>
    </location>
</feature>
<comment type="similarity">
    <text evidence="2 9">Belongs to the ABC-2 integral membrane protein family.</text>
</comment>
<keyword evidence="4 9" id="KW-1003">Cell membrane</keyword>
<keyword evidence="3 9" id="KW-0813">Transport</keyword>
<evidence type="ECO:0000256" key="5">
    <source>
        <dbReference type="ARBA" id="ARBA00022692"/>
    </source>
</evidence>
<dbReference type="GO" id="GO:0005886">
    <property type="term" value="C:plasma membrane"/>
    <property type="evidence" value="ECO:0007669"/>
    <property type="project" value="UniProtKB-SubCell"/>
</dbReference>
<gene>
    <name evidence="11" type="ORF">DCD74_08440</name>
</gene>
<dbReference type="PANTHER" id="PTHR30413:SF10">
    <property type="entry name" value="CAPSULE POLYSACCHARIDE EXPORT INNER-MEMBRANE PROTEIN CTRC"/>
    <property type="match status" value="1"/>
</dbReference>
<evidence type="ECO:0000313" key="12">
    <source>
        <dbReference type="Proteomes" id="UP000251842"/>
    </source>
</evidence>
<proteinExistence type="inferred from homology"/>
<keyword evidence="7" id="KW-0625">Polysaccharide transport</keyword>
<evidence type="ECO:0000256" key="9">
    <source>
        <dbReference type="RuleBase" id="RU361157"/>
    </source>
</evidence>
<dbReference type="PROSITE" id="PS51012">
    <property type="entry name" value="ABC_TM2"/>
    <property type="match status" value="1"/>
</dbReference>
<sequence length="271" mass="29909">MMSSNRNMGLGNGLKLAMSMMSRDLRNRYATSYAGLFWHLAVPLINALVFVVVFSVLMRGQMGDRYGDVPFALFYFAPFSLWMFFQEVVARSTGVLREHAFLINKIAFPSWILPLVPLGAAFLGQFIVLLVVAGLMLANGVSPGLSGVAIFFLLWLATVVFAVGVAYLVGALSAYVPDLEQVVPITLNITFWLTPILYPATLVMNEAPQWVKTLILHLNPFTHMAESVRFALFGRPVEWNSVAIYCGVAVLALAIGVPVFRRLNRGFADVL</sequence>
<name>A0A344J6Q2_9GAMM</name>
<evidence type="ECO:0000256" key="3">
    <source>
        <dbReference type="ARBA" id="ARBA00022448"/>
    </source>
</evidence>
<evidence type="ECO:0000256" key="8">
    <source>
        <dbReference type="ARBA" id="ARBA00023136"/>
    </source>
</evidence>
<feature type="transmembrane region" description="Helical" evidence="9">
    <location>
        <begin position="69"/>
        <end position="90"/>
    </location>
</feature>
<evidence type="ECO:0000256" key="6">
    <source>
        <dbReference type="ARBA" id="ARBA00022989"/>
    </source>
</evidence>